<dbReference type="InterPro" id="IPR019510">
    <property type="entry name" value="AKAP7-like_phosphoesterase"/>
</dbReference>
<reference evidence="2" key="1">
    <citation type="submission" date="2021-12" db="EMBL/GenBank/DDBJ databases">
        <title>Prjna785345.</title>
        <authorList>
            <person name="Rujirawat T."/>
            <person name="Krajaejun T."/>
        </authorList>
    </citation>
    <scope>NUCLEOTIDE SEQUENCE</scope>
    <source>
        <strain evidence="2">Pi057C3</strain>
    </source>
</reference>
<evidence type="ECO:0000313" key="3">
    <source>
        <dbReference type="Proteomes" id="UP001209570"/>
    </source>
</evidence>
<dbReference type="Proteomes" id="UP001209570">
    <property type="component" value="Unassembled WGS sequence"/>
</dbReference>
<gene>
    <name evidence="2" type="ORF">P43SY_010193</name>
</gene>
<dbReference type="AlphaFoldDB" id="A0AAD5LS56"/>
<dbReference type="Pfam" id="PF10469">
    <property type="entry name" value="AKAP7_NLS"/>
    <property type="match status" value="1"/>
</dbReference>
<comment type="caution">
    <text evidence="2">The sequence shown here is derived from an EMBL/GenBank/DDBJ whole genome shotgun (WGS) entry which is preliminary data.</text>
</comment>
<feature type="domain" description="A-kinase anchor protein 7-like phosphoesterase" evidence="1">
    <location>
        <begin position="2"/>
        <end position="155"/>
    </location>
</feature>
<dbReference type="SUPFAM" id="SSF55144">
    <property type="entry name" value="LigT-like"/>
    <property type="match status" value="1"/>
</dbReference>
<sequence>MLRSPDNAEIETAASILRDQAAQVAVPLFNKNPPSFDVQGFDFFGQHNVLYACVDTTSKAAEHMAVLARAVHNAMEVAGFTIEQFRTPYTPHVTLWKSWKDKRCTDELNKGRRRGNLVQDELAEFLAEEYGSEPLHFGTEAPISVELLSMKEKDEYG</sequence>
<dbReference type="InterPro" id="IPR009097">
    <property type="entry name" value="Cyclic_Pdiesterase"/>
</dbReference>
<dbReference type="EMBL" id="JAKCXM010000019">
    <property type="protein sequence ID" value="KAJ0407652.1"/>
    <property type="molecule type" value="Genomic_DNA"/>
</dbReference>
<dbReference type="Gene3D" id="3.90.1140.10">
    <property type="entry name" value="Cyclic phosphodiesterase"/>
    <property type="match status" value="1"/>
</dbReference>
<organism evidence="2 3">
    <name type="scientific">Pythium insidiosum</name>
    <name type="common">Pythiosis disease agent</name>
    <dbReference type="NCBI Taxonomy" id="114742"/>
    <lineage>
        <taxon>Eukaryota</taxon>
        <taxon>Sar</taxon>
        <taxon>Stramenopiles</taxon>
        <taxon>Oomycota</taxon>
        <taxon>Peronosporomycetes</taxon>
        <taxon>Pythiales</taxon>
        <taxon>Pythiaceae</taxon>
        <taxon>Pythium</taxon>
    </lineage>
</organism>
<proteinExistence type="predicted"/>
<accession>A0AAD5LS56</accession>
<protein>
    <recommendedName>
        <fullName evidence="1">A-kinase anchor protein 7-like phosphoesterase domain-containing protein</fullName>
    </recommendedName>
</protein>
<keyword evidence="3" id="KW-1185">Reference proteome</keyword>
<evidence type="ECO:0000313" key="2">
    <source>
        <dbReference type="EMBL" id="KAJ0407652.1"/>
    </source>
</evidence>
<name>A0AAD5LS56_PYTIN</name>
<evidence type="ECO:0000259" key="1">
    <source>
        <dbReference type="Pfam" id="PF10469"/>
    </source>
</evidence>